<dbReference type="InterPro" id="IPR000719">
    <property type="entry name" value="Prot_kinase_dom"/>
</dbReference>
<feature type="binding site" evidence="4">
    <location>
        <position position="45"/>
    </location>
    <ligand>
        <name>ATP</name>
        <dbReference type="ChEBI" id="CHEBI:30616"/>
    </ligand>
</feature>
<organism evidence="7 8">
    <name type="scientific">Phytophthora kernoviae</name>
    <dbReference type="NCBI Taxonomy" id="325452"/>
    <lineage>
        <taxon>Eukaryota</taxon>
        <taxon>Sar</taxon>
        <taxon>Stramenopiles</taxon>
        <taxon>Oomycota</taxon>
        <taxon>Peronosporomycetes</taxon>
        <taxon>Peronosporales</taxon>
        <taxon>Peronosporaceae</taxon>
        <taxon>Phytophthora</taxon>
    </lineage>
</organism>
<accession>A0A3R7IK27</accession>
<dbReference type="InterPro" id="IPR008271">
    <property type="entry name" value="Ser/Thr_kinase_AS"/>
</dbReference>
<keyword evidence="2 4" id="KW-0547">Nucleotide-binding</keyword>
<keyword evidence="3 4" id="KW-0067">ATP-binding</keyword>
<dbReference type="PROSITE" id="PS00108">
    <property type="entry name" value="PROTEIN_KINASE_ST"/>
    <property type="match status" value="1"/>
</dbReference>
<evidence type="ECO:0000256" key="3">
    <source>
        <dbReference type="ARBA" id="ARBA00022840"/>
    </source>
</evidence>
<comment type="similarity">
    <text evidence="5">Belongs to the protein kinase superfamily.</text>
</comment>
<dbReference type="SUPFAM" id="SSF56112">
    <property type="entry name" value="Protein kinase-like (PK-like)"/>
    <property type="match status" value="1"/>
</dbReference>
<evidence type="ECO:0000256" key="5">
    <source>
        <dbReference type="RuleBase" id="RU000304"/>
    </source>
</evidence>
<dbReference type="CDD" id="cd13999">
    <property type="entry name" value="STKc_MAP3K-like"/>
    <property type="match status" value="1"/>
</dbReference>
<proteinExistence type="inferred from homology"/>
<dbReference type="GO" id="GO:0004674">
    <property type="term" value="F:protein serine/threonine kinase activity"/>
    <property type="evidence" value="ECO:0007669"/>
    <property type="project" value="UniProtKB-KW"/>
</dbReference>
<dbReference type="AlphaFoldDB" id="A0A3R7IK27"/>
<gene>
    <name evidence="7" type="ORF">BBI17_009491</name>
</gene>
<feature type="domain" description="Protein kinase" evidence="6">
    <location>
        <begin position="18"/>
        <end position="275"/>
    </location>
</feature>
<dbReference type="InterPro" id="IPR011009">
    <property type="entry name" value="Kinase-like_dom_sf"/>
</dbReference>
<evidence type="ECO:0000313" key="7">
    <source>
        <dbReference type="EMBL" id="RLN26360.1"/>
    </source>
</evidence>
<keyword evidence="1 5" id="KW-0418">Kinase</keyword>
<dbReference type="InterPro" id="IPR001245">
    <property type="entry name" value="Ser-Thr/Tyr_kinase_cat_dom"/>
</dbReference>
<protein>
    <recommendedName>
        <fullName evidence="6">Protein kinase domain-containing protein</fullName>
    </recommendedName>
</protein>
<dbReference type="Gene3D" id="3.30.200.20">
    <property type="entry name" value="Phosphorylase Kinase, domain 1"/>
    <property type="match status" value="1"/>
</dbReference>
<evidence type="ECO:0000256" key="1">
    <source>
        <dbReference type="ARBA" id="ARBA00022527"/>
    </source>
</evidence>
<dbReference type="EMBL" id="MAYM02001157">
    <property type="protein sequence ID" value="RLN26360.1"/>
    <property type="molecule type" value="Genomic_DNA"/>
</dbReference>
<dbReference type="SMART" id="SM00220">
    <property type="entry name" value="S_TKc"/>
    <property type="match status" value="1"/>
</dbReference>
<dbReference type="PANTHER" id="PTHR44329">
    <property type="entry name" value="SERINE/THREONINE-PROTEIN KINASE TNNI3K-RELATED"/>
    <property type="match status" value="1"/>
</dbReference>
<dbReference type="PROSITE" id="PS50011">
    <property type="entry name" value="PROTEIN_KINASE_DOM"/>
    <property type="match status" value="1"/>
</dbReference>
<evidence type="ECO:0000256" key="2">
    <source>
        <dbReference type="ARBA" id="ARBA00022741"/>
    </source>
</evidence>
<sequence>MARFFKKASAKPQDFAEVQLGKPVGSGRSGSTYSAHWCGRHVAAKVVDISSSKTETLAQDLLKELRREEQVTSNLRHPKIVQFLGSFNEPPRYCLVFEYMDGGALSNVVRAKKGPLLDFFRLAKDMAEGMAYLHNNSVMHRDLKSSNVLLTADGTAKISDFGLSCVMELGRSADLTAETGTYGWMAPEVIRHEPYSSKADVYSYAVVLWELLAKDIPFKGQTPMQTAMAVAEQHMRPGLPQKTPPKIAELIEHCWNQDPTKRPEFSAIMQVLPYIKQALSKADFKNAGILYTA</sequence>
<comment type="caution">
    <text evidence="7">The sequence shown here is derived from an EMBL/GenBank/DDBJ whole genome shotgun (WGS) entry which is preliminary data.</text>
</comment>
<dbReference type="InterPro" id="IPR051681">
    <property type="entry name" value="Ser/Thr_Kinases-Pseudokinases"/>
</dbReference>
<dbReference type="InterPro" id="IPR017441">
    <property type="entry name" value="Protein_kinase_ATP_BS"/>
</dbReference>
<evidence type="ECO:0000256" key="4">
    <source>
        <dbReference type="PROSITE-ProRule" id="PRU10141"/>
    </source>
</evidence>
<dbReference type="Pfam" id="PF00069">
    <property type="entry name" value="Pkinase"/>
    <property type="match status" value="1"/>
</dbReference>
<dbReference type="PRINTS" id="PR00109">
    <property type="entry name" value="TYRKINASE"/>
</dbReference>
<keyword evidence="1 5" id="KW-0723">Serine/threonine-protein kinase</keyword>
<name>A0A3R7IK27_9STRA</name>
<dbReference type="Proteomes" id="UP000285883">
    <property type="component" value="Unassembled WGS sequence"/>
</dbReference>
<reference evidence="7 8" key="1">
    <citation type="submission" date="2018-07" db="EMBL/GenBank/DDBJ databases">
        <title>Genome sequencing of oomycete isolates from Chile give support for New Zealand origin for Phytophthora kernoviae and make available the first Nothophytophthora sp. genome.</title>
        <authorList>
            <person name="Studholme D.J."/>
            <person name="Sanfuentes E."/>
            <person name="Panda P."/>
            <person name="Hill R."/>
            <person name="Sambles C."/>
            <person name="Grant M."/>
            <person name="Williams N.M."/>
            <person name="Mcdougal R.L."/>
        </authorList>
    </citation>
    <scope>NUCLEOTIDE SEQUENCE [LARGE SCALE GENOMIC DNA]</scope>
    <source>
        <strain evidence="7">Chile2</strain>
    </source>
</reference>
<dbReference type="PROSITE" id="PS00107">
    <property type="entry name" value="PROTEIN_KINASE_ATP"/>
    <property type="match status" value="1"/>
</dbReference>
<dbReference type="GO" id="GO:0005524">
    <property type="term" value="F:ATP binding"/>
    <property type="evidence" value="ECO:0007669"/>
    <property type="project" value="UniProtKB-UniRule"/>
</dbReference>
<evidence type="ECO:0000313" key="8">
    <source>
        <dbReference type="Proteomes" id="UP000285883"/>
    </source>
</evidence>
<keyword evidence="1 5" id="KW-0808">Transferase</keyword>
<evidence type="ECO:0000259" key="6">
    <source>
        <dbReference type="PROSITE" id="PS50011"/>
    </source>
</evidence>
<dbReference type="Gene3D" id="1.10.510.10">
    <property type="entry name" value="Transferase(Phosphotransferase) domain 1"/>
    <property type="match status" value="1"/>
</dbReference>
<dbReference type="PIRSF" id="PIRSF000654">
    <property type="entry name" value="Integrin-linked_kinase"/>
    <property type="match status" value="1"/>
</dbReference>